<dbReference type="InterPro" id="IPR012495">
    <property type="entry name" value="TadE-like_dom"/>
</dbReference>
<evidence type="ECO:0000256" key="1">
    <source>
        <dbReference type="SAM" id="Phobius"/>
    </source>
</evidence>
<gene>
    <name evidence="3" type="ORF">HRV97_16195</name>
</gene>
<dbReference type="Pfam" id="PF07811">
    <property type="entry name" value="TadE"/>
    <property type="match status" value="1"/>
</dbReference>
<sequence>MIAYSRTIGERVRSWLGTLASAERGVSALEFALVAPLFLFIVVGGLELGYTSYVKAMLEGEMQRVGRSRTMETASSDEQRAFLQKRVVDAVHTLAPNAEVTFSRKVYRDYTGAMTGKEPFKDANGNGICDAKEVYEDLNNNGVWGDAGIEGSDGGARDIVVFTASIDYERLLSANLLGWTRSAKLQAKTALRNQPFDQQATRPERTCR</sequence>
<accession>A0ABX2JLZ8</accession>
<keyword evidence="1" id="KW-0812">Transmembrane</keyword>
<keyword evidence="4" id="KW-1185">Reference proteome</keyword>
<evidence type="ECO:0000313" key="3">
    <source>
        <dbReference type="EMBL" id="NTS66691.1"/>
    </source>
</evidence>
<dbReference type="EMBL" id="JABULH010000012">
    <property type="protein sequence ID" value="NTS66691.1"/>
    <property type="molecule type" value="Genomic_DNA"/>
</dbReference>
<comment type="caution">
    <text evidence="3">The sequence shown here is derived from an EMBL/GenBank/DDBJ whole genome shotgun (WGS) entry which is preliminary data.</text>
</comment>
<keyword evidence="1" id="KW-1133">Transmembrane helix</keyword>
<evidence type="ECO:0000259" key="2">
    <source>
        <dbReference type="Pfam" id="PF07811"/>
    </source>
</evidence>
<proteinExistence type="predicted"/>
<dbReference type="Proteomes" id="UP000621447">
    <property type="component" value="Unassembled WGS sequence"/>
</dbReference>
<evidence type="ECO:0000313" key="4">
    <source>
        <dbReference type="Proteomes" id="UP000621447"/>
    </source>
</evidence>
<reference evidence="3 4" key="1">
    <citation type="submission" date="2020-06" db="EMBL/GenBank/DDBJ databases">
        <title>Sphingomonas hominis sp. nov., a member of the Sphingomonas, isolated from the hair of a 22-year-old girl.</title>
        <authorList>
            <person name="Zhang D.-F."/>
            <person name="Cui X.-W."/>
        </authorList>
    </citation>
    <scope>NUCLEOTIDE SEQUENCE [LARGE SCALE GENOMIC DNA]</scope>
    <source>
        <strain evidence="3 4">HHU CXW</strain>
    </source>
</reference>
<name>A0ABX2JLZ8_9SPHN</name>
<protein>
    <submittedName>
        <fullName evidence="3">Pilus assembly protein</fullName>
    </submittedName>
</protein>
<feature type="transmembrane region" description="Helical" evidence="1">
    <location>
        <begin position="31"/>
        <end position="54"/>
    </location>
</feature>
<organism evidence="3 4">
    <name type="scientific">Sphingomonas hominis</name>
    <dbReference type="NCBI Taxonomy" id="2741495"/>
    <lineage>
        <taxon>Bacteria</taxon>
        <taxon>Pseudomonadati</taxon>
        <taxon>Pseudomonadota</taxon>
        <taxon>Alphaproteobacteria</taxon>
        <taxon>Sphingomonadales</taxon>
        <taxon>Sphingomonadaceae</taxon>
        <taxon>Sphingomonas</taxon>
    </lineage>
</organism>
<keyword evidence="1" id="KW-0472">Membrane</keyword>
<feature type="domain" description="TadE-like" evidence="2">
    <location>
        <begin position="25"/>
        <end position="59"/>
    </location>
</feature>